<dbReference type="PROSITE" id="PS00108">
    <property type="entry name" value="PROTEIN_KINASE_ST"/>
    <property type="match status" value="1"/>
</dbReference>
<sequence>MQQHGKKTHNPITATDLFLPDKILGRGSFSTVYHATHTATSHHVALKILDGHAVHCDNENKKRVLREIHHLQLASGHGNIATLYDVYSSEAHSKQKWSDIALAMEYAGGGDLHDYVNQHGEKIHSRWRIVNSLYSPRDTCGGLPSHEVKSFMIQILSGLSHLHSHNIVHRDMKLENLLLTASKSRILIADLGLSGLVSQKNNGYLSTCCGSPHYAAPEILANKPYKGYPIDIWSLGVILYCLICGRLPFRDEAIKERFAKIKRGKFELLRWLTMEEKNLITGMLLVNVERRFPLKKVMKHPYWLKEEELKTEGAVSANSIARSCCDSNGSDSNNAAANDSSSSANTTTEKKDPSDAQFENVFNYINDDEWQDDIITQVVSLYQHSQVEISPHALKDNKDEEMTTTTTKSAVTREAVKYAISAAQKFNNKCILNEMQGKEEEDILTILNDHHENEVMNSSSSTKEQRTSSSFNISSLVTLQDLYCTYQILLDEKREKWMQHMQQQQQQAMEKLEQQQQQMREHHENGVASSVRKMTHGLLSQFRSCN</sequence>
<evidence type="ECO:0000313" key="9">
    <source>
        <dbReference type="EMBL" id="CAD9321219.1"/>
    </source>
</evidence>
<dbReference type="InterPro" id="IPR017441">
    <property type="entry name" value="Protein_kinase_ATP_BS"/>
</dbReference>
<dbReference type="EMBL" id="HBGN01009957">
    <property type="protein sequence ID" value="CAD9321219.1"/>
    <property type="molecule type" value="Transcribed_RNA"/>
</dbReference>
<keyword evidence="5 6" id="KW-0067">ATP-binding</keyword>
<reference evidence="9" key="1">
    <citation type="submission" date="2021-01" db="EMBL/GenBank/DDBJ databases">
        <authorList>
            <person name="Corre E."/>
            <person name="Pelletier E."/>
            <person name="Niang G."/>
            <person name="Scheremetjew M."/>
            <person name="Finn R."/>
            <person name="Kale V."/>
            <person name="Holt S."/>
            <person name="Cochrane G."/>
            <person name="Meng A."/>
            <person name="Brown T."/>
            <person name="Cohen L."/>
        </authorList>
    </citation>
    <scope>NUCLEOTIDE SEQUENCE</scope>
    <source>
        <strain evidence="9">Pop2</strain>
    </source>
</reference>
<evidence type="ECO:0000256" key="2">
    <source>
        <dbReference type="ARBA" id="ARBA00022679"/>
    </source>
</evidence>
<keyword evidence="1" id="KW-0723">Serine/threonine-protein kinase</keyword>
<dbReference type="Gene3D" id="1.10.510.10">
    <property type="entry name" value="Transferase(Phosphotransferase) domain 1"/>
    <property type="match status" value="1"/>
</dbReference>
<dbReference type="PANTHER" id="PTHR24346:SF82">
    <property type="entry name" value="KP78A-RELATED"/>
    <property type="match status" value="1"/>
</dbReference>
<dbReference type="InterPro" id="IPR011009">
    <property type="entry name" value="Kinase-like_dom_sf"/>
</dbReference>
<dbReference type="GO" id="GO:0035556">
    <property type="term" value="P:intracellular signal transduction"/>
    <property type="evidence" value="ECO:0007669"/>
    <property type="project" value="TreeGrafter"/>
</dbReference>
<evidence type="ECO:0000256" key="6">
    <source>
        <dbReference type="PROSITE-ProRule" id="PRU10141"/>
    </source>
</evidence>
<proteinExistence type="predicted"/>
<evidence type="ECO:0000256" key="5">
    <source>
        <dbReference type="ARBA" id="ARBA00022840"/>
    </source>
</evidence>
<dbReference type="PROSITE" id="PS00107">
    <property type="entry name" value="PROTEIN_KINASE_ATP"/>
    <property type="match status" value="1"/>
</dbReference>
<evidence type="ECO:0000256" key="3">
    <source>
        <dbReference type="ARBA" id="ARBA00022741"/>
    </source>
</evidence>
<dbReference type="InterPro" id="IPR000719">
    <property type="entry name" value="Prot_kinase_dom"/>
</dbReference>
<dbReference type="GO" id="GO:0005737">
    <property type="term" value="C:cytoplasm"/>
    <property type="evidence" value="ECO:0007669"/>
    <property type="project" value="TreeGrafter"/>
</dbReference>
<dbReference type="PANTHER" id="PTHR24346">
    <property type="entry name" value="MAP/MICROTUBULE AFFINITY-REGULATING KINASE"/>
    <property type="match status" value="1"/>
</dbReference>
<dbReference type="SMART" id="SM00220">
    <property type="entry name" value="S_TKc"/>
    <property type="match status" value="1"/>
</dbReference>
<dbReference type="InterPro" id="IPR008271">
    <property type="entry name" value="Ser/Thr_kinase_AS"/>
</dbReference>
<dbReference type="SUPFAM" id="SSF56112">
    <property type="entry name" value="Protein kinase-like (PK-like)"/>
    <property type="match status" value="1"/>
</dbReference>
<gene>
    <name evidence="9" type="ORF">DBRI1063_LOCUS6380</name>
</gene>
<feature type="compositionally biased region" description="Low complexity" evidence="7">
    <location>
        <begin position="328"/>
        <end position="345"/>
    </location>
</feature>
<keyword evidence="4" id="KW-0418">Kinase</keyword>
<feature type="binding site" evidence="6">
    <location>
        <position position="47"/>
    </location>
    <ligand>
        <name>ATP</name>
        <dbReference type="ChEBI" id="CHEBI:30616"/>
    </ligand>
</feature>
<dbReference type="PROSITE" id="PS50011">
    <property type="entry name" value="PROTEIN_KINASE_DOM"/>
    <property type="match status" value="1"/>
</dbReference>
<name>A0A7S2E894_9STRA</name>
<dbReference type="AlphaFoldDB" id="A0A7S2E894"/>
<evidence type="ECO:0000256" key="4">
    <source>
        <dbReference type="ARBA" id="ARBA00022777"/>
    </source>
</evidence>
<evidence type="ECO:0000256" key="1">
    <source>
        <dbReference type="ARBA" id="ARBA00022527"/>
    </source>
</evidence>
<accession>A0A7S2E894</accession>
<dbReference type="Pfam" id="PF00069">
    <property type="entry name" value="Pkinase"/>
    <property type="match status" value="1"/>
</dbReference>
<feature type="compositionally biased region" description="Low complexity" evidence="7">
    <location>
        <begin position="508"/>
        <end position="518"/>
    </location>
</feature>
<feature type="region of interest" description="Disordered" evidence="7">
    <location>
        <begin position="328"/>
        <end position="355"/>
    </location>
</feature>
<evidence type="ECO:0000259" key="8">
    <source>
        <dbReference type="PROSITE" id="PS50011"/>
    </source>
</evidence>
<dbReference type="GO" id="GO:0005524">
    <property type="term" value="F:ATP binding"/>
    <property type="evidence" value="ECO:0007669"/>
    <property type="project" value="UniProtKB-UniRule"/>
</dbReference>
<dbReference type="FunFam" id="1.10.510.10:FF:000571">
    <property type="entry name" value="Maternal embryonic leucine zipper kinase"/>
    <property type="match status" value="1"/>
</dbReference>
<organism evidence="9">
    <name type="scientific">Ditylum brightwellii</name>
    <dbReference type="NCBI Taxonomy" id="49249"/>
    <lineage>
        <taxon>Eukaryota</taxon>
        <taxon>Sar</taxon>
        <taxon>Stramenopiles</taxon>
        <taxon>Ochrophyta</taxon>
        <taxon>Bacillariophyta</taxon>
        <taxon>Mediophyceae</taxon>
        <taxon>Lithodesmiophycidae</taxon>
        <taxon>Lithodesmiales</taxon>
        <taxon>Lithodesmiaceae</taxon>
        <taxon>Ditylum</taxon>
    </lineage>
</organism>
<keyword evidence="2" id="KW-0808">Transferase</keyword>
<evidence type="ECO:0000256" key="7">
    <source>
        <dbReference type="SAM" id="MobiDB-lite"/>
    </source>
</evidence>
<feature type="domain" description="Protein kinase" evidence="8">
    <location>
        <begin position="18"/>
        <end position="303"/>
    </location>
</feature>
<dbReference type="GO" id="GO:0004674">
    <property type="term" value="F:protein serine/threonine kinase activity"/>
    <property type="evidence" value="ECO:0007669"/>
    <property type="project" value="UniProtKB-KW"/>
</dbReference>
<protein>
    <recommendedName>
        <fullName evidence="8">Protein kinase domain-containing protein</fullName>
    </recommendedName>
</protein>
<feature type="region of interest" description="Disordered" evidence="7">
    <location>
        <begin position="508"/>
        <end position="530"/>
    </location>
</feature>
<keyword evidence="3 6" id="KW-0547">Nucleotide-binding</keyword>